<evidence type="ECO:0008006" key="4">
    <source>
        <dbReference type="Google" id="ProtNLM"/>
    </source>
</evidence>
<evidence type="ECO:0000313" key="2">
    <source>
        <dbReference type="EMBL" id="KAJ1115193.1"/>
    </source>
</evidence>
<dbReference type="EMBL" id="JANPWB010000012">
    <property type="protein sequence ID" value="KAJ1115193.1"/>
    <property type="molecule type" value="Genomic_DNA"/>
</dbReference>
<dbReference type="AlphaFoldDB" id="A0AAV7NGC9"/>
<feature type="compositionally biased region" description="Pro residues" evidence="1">
    <location>
        <begin position="24"/>
        <end position="38"/>
    </location>
</feature>
<reference evidence="2" key="1">
    <citation type="journal article" date="2022" name="bioRxiv">
        <title>Sequencing and chromosome-scale assembly of the giantPleurodeles waltlgenome.</title>
        <authorList>
            <person name="Brown T."/>
            <person name="Elewa A."/>
            <person name="Iarovenko S."/>
            <person name="Subramanian E."/>
            <person name="Araus A.J."/>
            <person name="Petzold A."/>
            <person name="Susuki M."/>
            <person name="Suzuki K.-i.T."/>
            <person name="Hayashi T."/>
            <person name="Toyoda A."/>
            <person name="Oliveira C."/>
            <person name="Osipova E."/>
            <person name="Leigh N.D."/>
            <person name="Simon A."/>
            <person name="Yun M.H."/>
        </authorList>
    </citation>
    <scope>NUCLEOTIDE SEQUENCE</scope>
    <source>
        <strain evidence="2">20211129_DDA</strain>
        <tissue evidence="2">Liver</tissue>
    </source>
</reference>
<accession>A0AAV7NGC9</accession>
<evidence type="ECO:0000256" key="1">
    <source>
        <dbReference type="SAM" id="MobiDB-lite"/>
    </source>
</evidence>
<feature type="compositionally biased region" description="Low complexity" evidence="1">
    <location>
        <begin position="145"/>
        <end position="154"/>
    </location>
</feature>
<gene>
    <name evidence="2" type="ORF">NDU88_003419</name>
</gene>
<keyword evidence="3" id="KW-1185">Reference proteome</keyword>
<comment type="caution">
    <text evidence="2">The sequence shown here is derived from an EMBL/GenBank/DDBJ whole genome shotgun (WGS) entry which is preliminary data.</text>
</comment>
<feature type="region of interest" description="Disordered" evidence="1">
    <location>
        <begin position="244"/>
        <end position="280"/>
    </location>
</feature>
<sequence>MSWGPPARVHVFKVSQGAGYPRPRVTPRPVSPGVPSPRGPWRGRAPGPHRVPHRVAVPLRCCPSVGQVSPSRRGLRDLVNRFQMSIRLLRSTGIQAPGAGSTDPRGSDRPQSPSGPDPLAFGAADSARGRPPDPSLGAPDGAMSPGAALVAPVGPGRPGPTRCPPDGLGRRAVPAPVRPGSQAGAASQRLQALPAPCAATRRTSLRAHRMARCLQARPRLPRSVPAGRDRCGARLMASAAGQSLPWARPGSRAGAASQRLQALPSPGFELPESGGTEAPLESQLARKQDRMWQWIWADDGGVRSTLRVRPPS</sequence>
<dbReference type="Proteomes" id="UP001066276">
    <property type="component" value="Chromosome 8"/>
</dbReference>
<feature type="compositionally biased region" description="Low complexity" evidence="1">
    <location>
        <begin position="39"/>
        <end position="48"/>
    </location>
</feature>
<feature type="region of interest" description="Disordered" evidence="1">
    <location>
        <begin position="91"/>
        <end position="171"/>
    </location>
</feature>
<protein>
    <recommendedName>
        <fullName evidence="4">Translation initiation factor IF-2-like</fullName>
    </recommendedName>
</protein>
<name>A0AAV7NGC9_PLEWA</name>
<feature type="region of interest" description="Disordered" evidence="1">
    <location>
        <begin position="15"/>
        <end position="48"/>
    </location>
</feature>
<evidence type="ECO:0000313" key="3">
    <source>
        <dbReference type="Proteomes" id="UP001066276"/>
    </source>
</evidence>
<proteinExistence type="predicted"/>
<organism evidence="2 3">
    <name type="scientific">Pleurodeles waltl</name>
    <name type="common">Iberian ribbed newt</name>
    <dbReference type="NCBI Taxonomy" id="8319"/>
    <lineage>
        <taxon>Eukaryota</taxon>
        <taxon>Metazoa</taxon>
        <taxon>Chordata</taxon>
        <taxon>Craniata</taxon>
        <taxon>Vertebrata</taxon>
        <taxon>Euteleostomi</taxon>
        <taxon>Amphibia</taxon>
        <taxon>Batrachia</taxon>
        <taxon>Caudata</taxon>
        <taxon>Salamandroidea</taxon>
        <taxon>Salamandridae</taxon>
        <taxon>Pleurodelinae</taxon>
        <taxon>Pleurodeles</taxon>
    </lineage>
</organism>